<comment type="function">
    <text evidence="5">Converts proline to delta-1-pyrroline-5-carboxylate.</text>
</comment>
<dbReference type="GO" id="GO:0005739">
    <property type="term" value="C:mitochondrion"/>
    <property type="evidence" value="ECO:0007669"/>
    <property type="project" value="TreeGrafter"/>
</dbReference>
<evidence type="ECO:0000313" key="8">
    <source>
        <dbReference type="Proteomes" id="UP000016935"/>
    </source>
</evidence>
<dbReference type="PANTHER" id="PTHR13914:SF30">
    <property type="entry name" value="PROLINE DEHYDROGENASE"/>
    <property type="match status" value="1"/>
</dbReference>
<dbReference type="Pfam" id="PF01619">
    <property type="entry name" value="Pro_dh"/>
    <property type="match status" value="1"/>
</dbReference>
<evidence type="ECO:0000259" key="6">
    <source>
        <dbReference type="Pfam" id="PF01619"/>
    </source>
</evidence>
<organism evidence="7 8">
    <name type="scientific">Exserohilum turcicum (strain 28A)</name>
    <name type="common">Northern leaf blight fungus</name>
    <name type="synonym">Setosphaeria turcica</name>
    <dbReference type="NCBI Taxonomy" id="671987"/>
    <lineage>
        <taxon>Eukaryota</taxon>
        <taxon>Fungi</taxon>
        <taxon>Dikarya</taxon>
        <taxon>Ascomycota</taxon>
        <taxon>Pezizomycotina</taxon>
        <taxon>Dothideomycetes</taxon>
        <taxon>Pleosporomycetidae</taxon>
        <taxon>Pleosporales</taxon>
        <taxon>Pleosporineae</taxon>
        <taxon>Pleosporaceae</taxon>
        <taxon>Exserohilum</taxon>
    </lineage>
</organism>
<evidence type="ECO:0000313" key="7">
    <source>
        <dbReference type="EMBL" id="EOA86559.1"/>
    </source>
</evidence>
<dbReference type="GeneID" id="19396273"/>
<evidence type="ECO:0000256" key="1">
    <source>
        <dbReference type="ARBA" id="ARBA00005869"/>
    </source>
</evidence>
<comment type="similarity">
    <text evidence="1 5">Belongs to the proline oxidase family.</text>
</comment>
<dbReference type="GO" id="GO:0071949">
    <property type="term" value="F:FAD binding"/>
    <property type="evidence" value="ECO:0007669"/>
    <property type="project" value="TreeGrafter"/>
</dbReference>
<dbReference type="HOGENOM" id="CLU_018202_0_1_1"/>
<reference evidence="7 8" key="1">
    <citation type="journal article" date="2012" name="PLoS Pathog.">
        <title>Diverse lifestyles and strategies of plant pathogenesis encoded in the genomes of eighteen Dothideomycetes fungi.</title>
        <authorList>
            <person name="Ohm R.A."/>
            <person name="Feau N."/>
            <person name="Henrissat B."/>
            <person name="Schoch C.L."/>
            <person name="Horwitz B.A."/>
            <person name="Barry K.W."/>
            <person name="Condon B.J."/>
            <person name="Copeland A.C."/>
            <person name="Dhillon B."/>
            <person name="Glaser F."/>
            <person name="Hesse C.N."/>
            <person name="Kosti I."/>
            <person name="LaButti K."/>
            <person name="Lindquist E.A."/>
            <person name="Lucas S."/>
            <person name="Salamov A.A."/>
            <person name="Bradshaw R.E."/>
            <person name="Ciuffetti L."/>
            <person name="Hamelin R.C."/>
            <person name="Kema G.H.J."/>
            <person name="Lawrence C."/>
            <person name="Scott J.A."/>
            <person name="Spatafora J.W."/>
            <person name="Turgeon B.G."/>
            <person name="de Wit P.J.G.M."/>
            <person name="Zhong S."/>
            <person name="Goodwin S.B."/>
            <person name="Grigoriev I.V."/>
        </authorList>
    </citation>
    <scope>NUCLEOTIDE SEQUENCE [LARGE SCALE GENOMIC DNA]</scope>
    <source>
        <strain evidence="8">28A</strain>
    </source>
</reference>
<dbReference type="PANTHER" id="PTHR13914">
    <property type="entry name" value="PROLINE OXIDASE"/>
    <property type="match status" value="1"/>
</dbReference>
<dbReference type="GO" id="GO:0010133">
    <property type="term" value="P:L-proline catabolic process to L-glutamate"/>
    <property type="evidence" value="ECO:0007669"/>
    <property type="project" value="TreeGrafter"/>
</dbReference>
<keyword evidence="5" id="KW-0274">FAD</keyword>
<keyword evidence="5" id="KW-0285">Flavoprotein</keyword>
<dbReference type="RefSeq" id="XP_008025224.1">
    <property type="nucleotide sequence ID" value="XM_008027033.1"/>
</dbReference>
<dbReference type="eggNOG" id="KOG0186">
    <property type="taxonomic scope" value="Eukaryota"/>
</dbReference>
<dbReference type="InterPro" id="IPR015659">
    <property type="entry name" value="Proline_oxidase"/>
</dbReference>
<dbReference type="GO" id="GO:0004657">
    <property type="term" value="F:proline dehydrogenase activity"/>
    <property type="evidence" value="ECO:0007669"/>
    <property type="project" value="UniProtKB-EC"/>
</dbReference>
<evidence type="ECO:0000256" key="2">
    <source>
        <dbReference type="ARBA" id="ARBA00012695"/>
    </source>
</evidence>
<evidence type="ECO:0000256" key="5">
    <source>
        <dbReference type="RuleBase" id="RU364054"/>
    </source>
</evidence>
<dbReference type="Gene3D" id="3.20.20.220">
    <property type="match status" value="1"/>
</dbReference>
<comment type="catalytic activity">
    <reaction evidence="5">
        <text>L-proline + a quinone = (S)-1-pyrroline-5-carboxylate + a quinol + H(+)</text>
        <dbReference type="Rhea" id="RHEA:23784"/>
        <dbReference type="ChEBI" id="CHEBI:15378"/>
        <dbReference type="ChEBI" id="CHEBI:17388"/>
        <dbReference type="ChEBI" id="CHEBI:24646"/>
        <dbReference type="ChEBI" id="CHEBI:60039"/>
        <dbReference type="ChEBI" id="CHEBI:132124"/>
        <dbReference type="EC" id="1.5.5.2"/>
    </reaction>
</comment>
<dbReference type="EMBL" id="KB908592">
    <property type="protein sequence ID" value="EOA86559.1"/>
    <property type="molecule type" value="Genomic_DNA"/>
</dbReference>
<name>R0KAY3_EXST2</name>
<feature type="domain" description="Proline dehydrogenase" evidence="6">
    <location>
        <begin position="168"/>
        <end position="449"/>
    </location>
</feature>
<protein>
    <recommendedName>
        <fullName evidence="2 5">Proline dehydrogenase</fullName>
        <ecNumber evidence="2 5">1.5.5.2</ecNumber>
    </recommendedName>
</protein>
<keyword evidence="8" id="KW-1185">Reference proteome</keyword>
<comment type="cofactor">
    <cofactor evidence="5">
        <name>FAD</name>
        <dbReference type="ChEBI" id="CHEBI:57692"/>
    </cofactor>
</comment>
<gene>
    <name evidence="7" type="ORF">SETTUDRAFT_134732</name>
</gene>
<dbReference type="Proteomes" id="UP000016935">
    <property type="component" value="Unassembled WGS sequence"/>
</dbReference>
<dbReference type="OrthoDB" id="5464at2759"/>
<accession>R0KAY3</accession>
<evidence type="ECO:0000256" key="3">
    <source>
        <dbReference type="ARBA" id="ARBA00023002"/>
    </source>
</evidence>
<reference evidence="7 8" key="2">
    <citation type="journal article" date="2013" name="PLoS Genet.">
        <title>Comparative genome structure, secondary metabolite, and effector coding capacity across Cochliobolus pathogens.</title>
        <authorList>
            <person name="Condon B.J."/>
            <person name="Leng Y."/>
            <person name="Wu D."/>
            <person name="Bushley K.E."/>
            <person name="Ohm R.A."/>
            <person name="Otillar R."/>
            <person name="Martin J."/>
            <person name="Schackwitz W."/>
            <person name="Grimwood J."/>
            <person name="MohdZainudin N."/>
            <person name="Xue C."/>
            <person name="Wang R."/>
            <person name="Manning V.A."/>
            <person name="Dhillon B."/>
            <person name="Tu Z.J."/>
            <person name="Steffenson B.J."/>
            <person name="Salamov A."/>
            <person name="Sun H."/>
            <person name="Lowry S."/>
            <person name="LaButti K."/>
            <person name="Han J."/>
            <person name="Copeland A."/>
            <person name="Lindquist E."/>
            <person name="Barry K."/>
            <person name="Schmutz J."/>
            <person name="Baker S.E."/>
            <person name="Ciuffetti L.M."/>
            <person name="Grigoriev I.V."/>
            <person name="Zhong S."/>
            <person name="Turgeon B.G."/>
        </authorList>
    </citation>
    <scope>NUCLEOTIDE SEQUENCE [LARGE SCALE GENOMIC DNA]</scope>
    <source>
        <strain evidence="8">28A</strain>
    </source>
</reference>
<dbReference type="InterPro" id="IPR029041">
    <property type="entry name" value="FAD-linked_oxidoreductase-like"/>
</dbReference>
<proteinExistence type="inferred from homology"/>
<dbReference type="STRING" id="671987.R0KAY3"/>
<dbReference type="InterPro" id="IPR002872">
    <property type="entry name" value="Proline_DH_dom"/>
</dbReference>
<dbReference type="AlphaFoldDB" id="R0KAY3"/>
<dbReference type="SUPFAM" id="SSF51730">
    <property type="entry name" value="FAD-linked oxidoreductase"/>
    <property type="match status" value="1"/>
</dbReference>
<keyword evidence="4 5" id="KW-0642">Proline metabolism</keyword>
<dbReference type="EC" id="1.5.5.2" evidence="2 5"/>
<evidence type="ECO:0000256" key="4">
    <source>
        <dbReference type="ARBA" id="ARBA00023062"/>
    </source>
</evidence>
<sequence length="474" mass="52512">MLRTQNLHRFQSLALAHSARTLSHTPRYVHQSARQNVSIPTSSAASSHHLLAHQPETHVAQTRAVLARLPTSTVLRSYLITAMSSQPLLLNACFALLQRMLNSKSYLMSIDRNPVLSNLLKKTFYAQFCVGEHKDEVVRNTDFARTLGYGGILFEYALEVLGGEAPTAAETKKEIEVWRKGMLQSVEMAKAGDFVGLKWSGLGRQALKLLQNQQDATPEMWEAITAACDAAAAKGVSLLPGAEEEATNLGLEKWTLALQKKYNTPERGHAVLYITYQCYLRDISKRLAKHLEMASKGNYIAGVKLVRGAYLTSEPKHLTFDTKAGTDANYDACADAVVRQQWTDNVPAPTPGTPFPRVNIVLATHNLASVQAAQKIRAAQMLTTPAEQLPRLTYAQLQGMADEISQALVQDETMKADKQAKVVKCMTWGTTTECLNFLLRRASENKEAALRTEDTRRAMGKELWRRMKGVFGLA</sequence>
<keyword evidence="3 5" id="KW-0560">Oxidoreductase</keyword>